<evidence type="ECO:0000313" key="3">
    <source>
        <dbReference type="Proteomes" id="UP000250642"/>
    </source>
</evidence>
<evidence type="ECO:0000313" key="2">
    <source>
        <dbReference type="EMBL" id="RAW09742.1"/>
    </source>
</evidence>
<comment type="caution">
    <text evidence="2">The sequence shown here is derived from an EMBL/GenBank/DDBJ whole genome shotgun (WGS) entry which is preliminary data.</text>
</comment>
<feature type="chain" id="PRO_5039583281" evidence="1">
    <location>
        <begin position="20"/>
        <end position="109"/>
    </location>
</feature>
<feature type="signal peptide" evidence="1">
    <location>
        <begin position="1"/>
        <end position="19"/>
    </location>
</feature>
<reference evidence="2 3" key="1">
    <citation type="submission" date="2018-04" db="EMBL/GenBank/DDBJ databases">
        <title>Paenibacillus taichungensis Genome sequencing and assembly.</title>
        <authorList>
            <person name="Xu J."/>
            <person name="Rensing C."/>
            <person name="Mazhar H.S."/>
        </authorList>
    </citation>
    <scope>NUCLEOTIDE SEQUENCE [LARGE SCALE GENOMIC DNA]</scope>
    <source>
        <strain evidence="2 3">NC1</strain>
    </source>
</reference>
<evidence type="ECO:0000256" key="1">
    <source>
        <dbReference type="SAM" id="SignalP"/>
    </source>
</evidence>
<gene>
    <name evidence="2" type="ORF">DC345_30235</name>
</gene>
<keyword evidence="1" id="KW-0732">Signal</keyword>
<protein>
    <submittedName>
        <fullName evidence="2">Uncharacterized protein</fullName>
    </submittedName>
</protein>
<name>A0A329QER2_9BACL</name>
<dbReference type="EMBL" id="QEVW01000033">
    <property type="protein sequence ID" value="RAW09742.1"/>
    <property type="molecule type" value="Genomic_DNA"/>
</dbReference>
<dbReference type="RefSeq" id="WP_113056292.1">
    <property type="nucleotide sequence ID" value="NZ_QEVW01000033.1"/>
</dbReference>
<proteinExistence type="predicted"/>
<organism evidence="2 3">
    <name type="scientific">Paenibacillus taichungensis</name>
    <dbReference type="NCBI Taxonomy" id="484184"/>
    <lineage>
        <taxon>Bacteria</taxon>
        <taxon>Bacillati</taxon>
        <taxon>Bacillota</taxon>
        <taxon>Bacilli</taxon>
        <taxon>Bacillales</taxon>
        <taxon>Paenibacillaceae</taxon>
        <taxon>Paenibacillus</taxon>
    </lineage>
</organism>
<dbReference type="AlphaFoldDB" id="A0A329QER2"/>
<dbReference type="Proteomes" id="UP000250642">
    <property type="component" value="Unassembled WGS sequence"/>
</dbReference>
<accession>A0A329QER2</accession>
<sequence length="109" mass="11944">MRKKIITSILAASVIGATAIAGTSLIQASGDNVADSKYTSNETLPANLKYDSDHPDEIHVKDHGVFVKVDSNKIDYNKEEVVNDVQKVTDDTSVIVAYDATYIKQSDWK</sequence>